<evidence type="ECO:0000256" key="4">
    <source>
        <dbReference type="ARBA" id="ARBA00022679"/>
    </source>
</evidence>
<sequence length="397" mass="44610">MRTGIFGGTFDPVHNGHLICADAVRRQLALDKVVFVPAGVPPHKIARRITPPEDRLAMLRAAIGEREGFAVSDIECRRRKYTYTYDTLIELRRTAAADEEFYWIIGADTLADVFNWYRSADVFRLCAFAAMKRPGCDETVFQQSLRKAQEAGATVLVADVPQIDISATQIRAAAGAGEEIGAFVPEPVRAYIRQKNLYRPAQLHFSEIYEDVETLLSPRRFTHSIGVMEESVRLGERFGADREKCRLAGLLHDCAKELTEQQYRWLGIKTDASGEYDGKQVLLHGEAGAILAETRYGVRDPEILAAIRWHITGRPEMGLLEQILFVADYTEPGREGAVFDLVRETLRKGSLLRAVLAECESTIQYVINGKDRQLCTQTVRTRNWALKKIAEEAEHVG</sequence>
<accession>A0A9D1I8F3</accession>
<reference evidence="16" key="1">
    <citation type="submission" date="2020-10" db="EMBL/GenBank/DDBJ databases">
        <authorList>
            <person name="Gilroy R."/>
        </authorList>
    </citation>
    <scope>NUCLEOTIDE SEQUENCE</scope>
    <source>
        <strain evidence="16">CHK195-4489</strain>
    </source>
</reference>
<dbReference type="PROSITE" id="PS51831">
    <property type="entry name" value="HD"/>
    <property type="match status" value="1"/>
</dbReference>
<dbReference type="InterPro" id="IPR003607">
    <property type="entry name" value="HD/PDEase_dom"/>
</dbReference>
<comment type="catalytic activity">
    <reaction evidence="12 14">
        <text>nicotinate beta-D-ribonucleotide + ATP + H(+) = deamido-NAD(+) + diphosphate</text>
        <dbReference type="Rhea" id="RHEA:22860"/>
        <dbReference type="ChEBI" id="CHEBI:15378"/>
        <dbReference type="ChEBI" id="CHEBI:30616"/>
        <dbReference type="ChEBI" id="CHEBI:33019"/>
        <dbReference type="ChEBI" id="CHEBI:57502"/>
        <dbReference type="ChEBI" id="CHEBI:58437"/>
        <dbReference type="EC" id="2.7.7.18"/>
    </reaction>
</comment>
<evidence type="ECO:0000256" key="6">
    <source>
        <dbReference type="ARBA" id="ARBA00022723"/>
    </source>
</evidence>
<evidence type="ECO:0000256" key="11">
    <source>
        <dbReference type="ARBA" id="ARBA00023027"/>
    </source>
</evidence>
<evidence type="ECO:0000256" key="14">
    <source>
        <dbReference type="HAMAP-Rule" id="MF_00244"/>
    </source>
</evidence>
<dbReference type="Pfam" id="PF01467">
    <property type="entry name" value="CTP_transf_like"/>
    <property type="match status" value="1"/>
</dbReference>
<dbReference type="EMBL" id="DVMM01000170">
    <property type="protein sequence ID" value="HIU30193.1"/>
    <property type="molecule type" value="Genomic_DNA"/>
</dbReference>
<dbReference type="InterPro" id="IPR004821">
    <property type="entry name" value="Cyt_trans-like"/>
</dbReference>
<keyword evidence="3 14" id="KW-0662">Pyridine nucleotide biosynthesis</keyword>
<dbReference type="NCBIfam" id="TIGR00125">
    <property type="entry name" value="cyt_tran_rel"/>
    <property type="match status" value="1"/>
</dbReference>
<evidence type="ECO:0000256" key="2">
    <source>
        <dbReference type="ARBA" id="ARBA00005019"/>
    </source>
</evidence>
<gene>
    <name evidence="14" type="primary">nadD</name>
    <name evidence="16" type="ORF">IAD50_07860</name>
</gene>
<dbReference type="CDD" id="cd02165">
    <property type="entry name" value="NMNAT"/>
    <property type="match status" value="1"/>
</dbReference>
<evidence type="ECO:0000313" key="16">
    <source>
        <dbReference type="EMBL" id="HIU30193.1"/>
    </source>
</evidence>
<dbReference type="AlphaFoldDB" id="A0A9D1I8F3"/>
<comment type="similarity">
    <text evidence="14">Belongs to the NadD family.</text>
</comment>
<protein>
    <recommendedName>
        <fullName evidence="14">Probable nicotinate-nucleotide adenylyltransferase</fullName>
        <ecNumber evidence="14">2.7.7.18</ecNumber>
    </recommendedName>
    <alternativeName>
        <fullName evidence="14">Deamido-NAD(+) diphosphorylase</fullName>
    </alternativeName>
    <alternativeName>
        <fullName evidence="14">Deamido-NAD(+) pyrophosphorylase</fullName>
    </alternativeName>
    <alternativeName>
        <fullName evidence="14">Nicotinate mononucleotide adenylyltransferase</fullName>
        <shortName evidence="14">NaMN adenylyltransferase</shortName>
    </alternativeName>
</protein>
<dbReference type="Gene3D" id="1.10.3210.10">
    <property type="entry name" value="Hypothetical protein af1432"/>
    <property type="match status" value="1"/>
</dbReference>
<proteinExistence type="inferred from homology"/>
<name>A0A9D1I8F3_9CLOT</name>
<dbReference type="NCBIfam" id="TIGR00482">
    <property type="entry name" value="nicotinate (nicotinamide) nucleotide adenylyltransferase"/>
    <property type="match status" value="1"/>
</dbReference>
<comment type="pathway">
    <text evidence="2 14">Cofactor biosynthesis; NAD(+) biosynthesis; deamido-NAD(+) from nicotinate D-ribonucleotide: step 1/1.</text>
</comment>
<organism evidence="16 17">
    <name type="scientific">Candidatus Egerieisoma faecipullorum</name>
    <dbReference type="NCBI Taxonomy" id="2840963"/>
    <lineage>
        <taxon>Bacteria</taxon>
        <taxon>Bacillati</taxon>
        <taxon>Bacillota</taxon>
        <taxon>Clostridia</taxon>
        <taxon>Eubacteriales</taxon>
        <taxon>Clostridiaceae</taxon>
        <taxon>Clostridiaceae incertae sedis</taxon>
        <taxon>Candidatus Egerieisoma</taxon>
    </lineage>
</organism>
<evidence type="ECO:0000256" key="10">
    <source>
        <dbReference type="ARBA" id="ARBA00023004"/>
    </source>
</evidence>
<dbReference type="GO" id="GO:0005524">
    <property type="term" value="F:ATP binding"/>
    <property type="evidence" value="ECO:0007669"/>
    <property type="project" value="UniProtKB-KW"/>
</dbReference>
<dbReference type="SUPFAM" id="SSF52374">
    <property type="entry name" value="Nucleotidylyl transferase"/>
    <property type="match status" value="1"/>
</dbReference>
<dbReference type="PANTHER" id="PTHR39321">
    <property type="entry name" value="NICOTINATE-NUCLEOTIDE ADENYLYLTRANSFERASE-RELATED"/>
    <property type="match status" value="1"/>
</dbReference>
<comment type="catalytic activity">
    <reaction evidence="13">
        <text>P(1),P(4)-bis(5'-adenosyl) tetraphosphate + H2O = 2 ADP + 2 H(+)</text>
        <dbReference type="Rhea" id="RHEA:24252"/>
        <dbReference type="ChEBI" id="CHEBI:15377"/>
        <dbReference type="ChEBI" id="CHEBI:15378"/>
        <dbReference type="ChEBI" id="CHEBI:58141"/>
        <dbReference type="ChEBI" id="CHEBI:456216"/>
        <dbReference type="EC" id="3.6.1.41"/>
    </reaction>
</comment>
<comment type="function">
    <text evidence="1 14">Catalyzes the reversible adenylation of nicotinate mononucleotide (NaMN) to nicotinic acid adenine dinucleotide (NaAD).</text>
</comment>
<keyword evidence="7 14" id="KW-0547">Nucleotide-binding</keyword>
<dbReference type="SMART" id="SM00471">
    <property type="entry name" value="HDc"/>
    <property type="match status" value="1"/>
</dbReference>
<dbReference type="HAMAP" id="MF_00244">
    <property type="entry name" value="NaMN_adenylyltr"/>
    <property type="match status" value="1"/>
</dbReference>
<keyword evidence="5 14" id="KW-0548">Nucleotidyltransferase</keyword>
<evidence type="ECO:0000256" key="8">
    <source>
        <dbReference type="ARBA" id="ARBA00022801"/>
    </source>
</evidence>
<keyword evidence="11 14" id="KW-0520">NAD</keyword>
<dbReference type="GO" id="GO:0008803">
    <property type="term" value="F:bis(5'-nucleosyl)-tetraphosphatase (symmetrical) activity"/>
    <property type="evidence" value="ECO:0007669"/>
    <property type="project" value="UniProtKB-EC"/>
</dbReference>
<dbReference type="SUPFAM" id="SSF109604">
    <property type="entry name" value="HD-domain/PDEase-like"/>
    <property type="match status" value="1"/>
</dbReference>
<dbReference type="InterPro" id="IPR005249">
    <property type="entry name" value="YqeK"/>
</dbReference>
<evidence type="ECO:0000256" key="7">
    <source>
        <dbReference type="ARBA" id="ARBA00022741"/>
    </source>
</evidence>
<dbReference type="Proteomes" id="UP000824089">
    <property type="component" value="Unassembled WGS sequence"/>
</dbReference>
<evidence type="ECO:0000256" key="1">
    <source>
        <dbReference type="ARBA" id="ARBA00002324"/>
    </source>
</evidence>
<reference evidence="16" key="2">
    <citation type="journal article" date="2021" name="PeerJ">
        <title>Extensive microbial diversity within the chicken gut microbiome revealed by metagenomics and culture.</title>
        <authorList>
            <person name="Gilroy R."/>
            <person name="Ravi A."/>
            <person name="Getino M."/>
            <person name="Pursley I."/>
            <person name="Horton D.L."/>
            <person name="Alikhan N.F."/>
            <person name="Baker D."/>
            <person name="Gharbi K."/>
            <person name="Hall N."/>
            <person name="Watson M."/>
            <person name="Adriaenssens E.M."/>
            <person name="Foster-Nyarko E."/>
            <person name="Jarju S."/>
            <person name="Secka A."/>
            <person name="Antonio M."/>
            <person name="Oren A."/>
            <person name="Chaudhuri R.R."/>
            <person name="La Ragione R."/>
            <person name="Hildebrand F."/>
            <person name="Pallen M.J."/>
        </authorList>
    </citation>
    <scope>NUCLEOTIDE SEQUENCE</scope>
    <source>
        <strain evidence="16">CHK195-4489</strain>
    </source>
</reference>
<evidence type="ECO:0000259" key="15">
    <source>
        <dbReference type="PROSITE" id="PS51831"/>
    </source>
</evidence>
<dbReference type="InterPro" id="IPR006674">
    <property type="entry name" value="HD_domain"/>
</dbReference>
<evidence type="ECO:0000256" key="5">
    <source>
        <dbReference type="ARBA" id="ARBA00022695"/>
    </source>
</evidence>
<dbReference type="Gene3D" id="3.40.50.620">
    <property type="entry name" value="HUPs"/>
    <property type="match status" value="1"/>
</dbReference>
<dbReference type="InterPro" id="IPR005248">
    <property type="entry name" value="NadD/NMNAT"/>
</dbReference>
<dbReference type="InterPro" id="IPR014729">
    <property type="entry name" value="Rossmann-like_a/b/a_fold"/>
</dbReference>
<dbReference type="GO" id="GO:0004515">
    <property type="term" value="F:nicotinate-nucleotide adenylyltransferase activity"/>
    <property type="evidence" value="ECO:0007669"/>
    <property type="project" value="UniProtKB-UniRule"/>
</dbReference>
<evidence type="ECO:0000256" key="12">
    <source>
        <dbReference type="ARBA" id="ARBA00048721"/>
    </source>
</evidence>
<evidence type="ECO:0000256" key="3">
    <source>
        <dbReference type="ARBA" id="ARBA00022642"/>
    </source>
</evidence>
<evidence type="ECO:0000313" key="17">
    <source>
        <dbReference type="Proteomes" id="UP000824089"/>
    </source>
</evidence>
<feature type="domain" description="HD" evidence="15">
    <location>
        <begin position="220"/>
        <end position="333"/>
    </location>
</feature>
<evidence type="ECO:0000256" key="13">
    <source>
        <dbReference type="ARBA" id="ARBA00049417"/>
    </source>
</evidence>
<dbReference type="NCBIfam" id="NF000840">
    <property type="entry name" value="PRK00071.1-3"/>
    <property type="match status" value="1"/>
</dbReference>
<keyword evidence="8" id="KW-0378">Hydrolase</keyword>
<dbReference type="PANTHER" id="PTHR39321:SF3">
    <property type="entry name" value="PHOSPHOPANTETHEINE ADENYLYLTRANSFERASE"/>
    <property type="match status" value="1"/>
</dbReference>
<comment type="caution">
    <text evidence="16">The sequence shown here is derived from an EMBL/GenBank/DDBJ whole genome shotgun (WGS) entry which is preliminary data.</text>
</comment>
<evidence type="ECO:0000256" key="9">
    <source>
        <dbReference type="ARBA" id="ARBA00022840"/>
    </source>
</evidence>
<keyword evidence="10" id="KW-0408">Iron</keyword>
<dbReference type="CDD" id="cd00077">
    <property type="entry name" value="HDc"/>
    <property type="match status" value="1"/>
</dbReference>
<dbReference type="Pfam" id="PF01966">
    <property type="entry name" value="HD"/>
    <property type="match status" value="1"/>
</dbReference>
<keyword evidence="4 14" id="KW-0808">Transferase</keyword>
<keyword evidence="6" id="KW-0479">Metal-binding</keyword>
<dbReference type="GO" id="GO:0046872">
    <property type="term" value="F:metal ion binding"/>
    <property type="evidence" value="ECO:0007669"/>
    <property type="project" value="UniProtKB-KW"/>
</dbReference>
<dbReference type="NCBIfam" id="TIGR00488">
    <property type="entry name" value="bis(5'-nucleosyl)-tetraphosphatase (symmetrical) YqeK"/>
    <property type="match status" value="1"/>
</dbReference>
<dbReference type="GO" id="GO:0009435">
    <property type="term" value="P:NAD+ biosynthetic process"/>
    <property type="evidence" value="ECO:0007669"/>
    <property type="project" value="UniProtKB-UniRule"/>
</dbReference>
<keyword evidence="9 14" id="KW-0067">ATP-binding</keyword>
<dbReference type="EC" id="2.7.7.18" evidence="14"/>